<accession>A0A2T3W4Y1</accession>
<reference evidence="1 2" key="1">
    <citation type="submission" date="2018-03" db="EMBL/GenBank/DDBJ databases">
        <title>Draft genome of Deinococcus sp. OD32.</title>
        <authorList>
            <person name="Wang X.-P."/>
            <person name="Du Z.-J."/>
        </authorList>
    </citation>
    <scope>NUCLEOTIDE SEQUENCE [LARGE SCALE GENOMIC DNA]</scope>
    <source>
        <strain evidence="1 2">OD32</strain>
    </source>
</reference>
<name>A0A2T3W4Y1_9DEIO</name>
<gene>
    <name evidence="1" type="ORF">C8263_15395</name>
</gene>
<dbReference type="Proteomes" id="UP000240317">
    <property type="component" value="Unassembled WGS sequence"/>
</dbReference>
<sequence length="233" mass="25991">MAAHLPHHLLPITHPANSFAKPYEDLKWESNSATKAPPLVPAAPTPTDNEEVPVLTRRQNGRNAVFTVRALLMLDELHRFGFEQLRFESYGGHGFIHIFAARDEVSTECLDARFTPAVRRFSTLQDYEDLPVGGHARAQAWAQLLHGTVKPNHLAGLFLLDYADVARSGFGADEPYRHWFRGLRPFLHSGLLPITHAHFSHAQPLRELSWESLGAVPSFSGPPPNPYLTDPTA</sequence>
<proteinExistence type="predicted"/>
<evidence type="ECO:0000313" key="2">
    <source>
        <dbReference type="Proteomes" id="UP000240317"/>
    </source>
</evidence>
<protein>
    <submittedName>
        <fullName evidence="1">Uncharacterized protein</fullName>
    </submittedName>
</protein>
<evidence type="ECO:0000313" key="1">
    <source>
        <dbReference type="EMBL" id="PTA66950.1"/>
    </source>
</evidence>
<keyword evidence="2" id="KW-1185">Reference proteome</keyword>
<organism evidence="1 2">
    <name type="scientific">Deinococcus arcticus</name>
    <dbReference type="NCBI Taxonomy" id="2136176"/>
    <lineage>
        <taxon>Bacteria</taxon>
        <taxon>Thermotogati</taxon>
        <taxon>Deinococcota</taxon>
        <taxon>Deinococci</taxon>
        <taxon>Deinococcales</taxon>
        <taxon>Deinococcaceae</taxon>
        <taxon>Deinococcus</taxon>
    </lineage>
</organism>
<comment type="caution">
    <text evidence="1">The sequence shown here is derived from an EMBL/GenBank/DDBJ whole genome shotgun (WGS) entry which is preliminary data.</text>
</comment>
<dbReference type="AlphaFoldDB" id="A0A2T3W4Y1"/>
<dbReference type="EMBL" id="PYSV01000017">
    <property type="protein sequence ID" value="PTA66950.1"/>
    <property type="molecule type" value="Genomic_DNA"/>
</dbReference>